<evidence type="ECO:0000256" key="9">
    <source>
        <dbReference type="SAM" id="Phobius"/>
    </source>
</evidence>
<keyword evidence="5 8" id="KW-0547">Nucleotide-binding</keyword>
<dbReference type="SUPFAM" id="SSF56037">
    <property type="entry name" value="PheT/TilS domain"/>
    <property type="match status" value="1"/>
</dbReference>
<evidence type="ECO:0000313" key="11">
    <source>
        <dbReference type="EMBL" id="TVY12228.1"/>
    </source>
</evidence>
<dbReference type="NCBIfam" id="TIGR02432">
    <property type="entry name" value="lysidine_TilS_N"/>
    <property type="match status" value="1"/>
</dbReference>
<evidence type="ECO:0000256" key="7">
    <source>
        <dbReference type="ARBA" id="ARBA00048539"/>
    </source>
</evidence>
<comment type="caution">
    <text evidence="11">The sequence shown here is derived from an EMBL/GenBank/DDBJ whole genome shotgun (WGS) entry which is preliminary data.</text>
</comment>
<protein>
    <recommendedName>
        <fullName evidence="8">tRNA(Ile)-lysidine synthase</fullName>
        <ecNumber evidence="8">6.3.4.19</ecNumber>
    </recommendedName>
    <alternativeName>
        <fullName evidence="8">tRNA(Ile)-2-lysyl-cytidine synthase</fullName>
    </alternativeName>
    <alternativeName>
        <fullName evidence="8">tRNA(Ile)-lysidine synthetase</fullName>
    </alternativeName>
</protein>
<evidence type="ECO:0000256" key="4">
    <source>
        <dbReference type="ARBA" id="ARBA00022694"/>
    </source>
</evidence>
<dbReference type="Pfam" id="PF01171">
    <property type="entry name" value="ATP_bind_3"/>
    <property type="match status" value="1"/>
</dbReference>
<accession>A0A559KJF7</accession>
<feature type="domain" description="Lysidine-tRNA(Ile) synthetase C-terminal" evidence="10">
    <location>
        <begin position="350"/>
        <end position="417"/>
    </location>
</feature>
<evidence type="ECO:0000256" key="8">
    <source>
        <dbReference type="HAMAP-Rule" id="MF_01161"/>
    </source>
</evidence>
<keyword evidence="2 8" id="KW-0963">Cytoplasm</keyword>
<evidence type="ECO:0000256" key="5">
    <source>
        <dbReference type="ARBA" id="ARBA00022741"/>
    </source>
</evidence>
<dbReference type="InterPro" id="IPR011063">
    <property type="entry name" value="TilS/TtcA_N"/>
</dbReference>
<dbReference type="EMBL" id="VIAE01000005">
    <property type="protein sequence ID" value="TVY12228.1"/>
    <property type="molecule type" value="Genomic_DNA"/>
</dbReference>
<evidence type="ECO:0000313" key="12">
    <source>
        <dbReference type="Proteomes" id="UP000320078"/>
    </source>
</evidence>
<dbReference type="PANTHER" id="PTHR43033:SF1">
    <property type="entry name" value="TRNA(ILE)-LYSIDINE SYNTHASE-RELATED"/>
    <property type="match status" value="1"/>
</dbReference>
<organism evidence="11 12">
    <name type="scientific">Candidatus Phytoplasma pini</name>
    <dbReference type="NCBI Taxonomy" id="267362"/>
    <lineage>
        <taxon>Bacteria</taxon>
        <taxon>Bacillati</taxon>
        <taxon>Mycoplasmatota</taxon>
        <taxon>Mollicutes</taxon>
        <taxon>Acholeplasmatales</taxon>
        <taxon>Acholeplasmataceae</taxon>
        <taxon>Candidatus Phytoplasma</taxon>
    </lineage>
</organism>
<dbReference type="Gene3D" id="3.40.50.620">
    <property type="entry name" value="HUPs"/>
    <property type="match status" value="1"/>
</dbReference>
<keyword evidence="3 8" id="KW-0436">Ligase</keyword>
<comment type="catalytic activity">
    <reaction evidence="7 8">
        <text>cytidine(34) in tRNA(Ile2) + L-lysine + ATP = lysidine(34) in tRNA(Ile2) + AMP + diphosphate + H(+)</text>
        <dbReference type="Rhea" id="RHEA:43744"/>
        <dbReference type="Rhea" id="RHEA-COMP:10625"/>
        <dbReference type="Rhea" id="RHEA-COMP:10670"/>
        <dbReference type="ChEBI" id="CHEBI:15378"/>
        <dbReference type="ChEBI" id="CHEBI:30616"/>
        <dbReference type="ChEBI" id="CHEBI:32551"/>
        <dbReference type="ChEBI" id="CHEBI:33019"/>
        <dbReference type="ChEBI" id="CHEBI:82748"/>
        <dbReference type="ChEBI" id="CHEBI:83665"/>
        <dbReference type="ChEBI" id="CHEBI:456215"/>
        <dbReference type="EC" id="6.3.4.19"/>
    </reaction>
</comment>
<dbReference type="CDD" id="cd01992">
    <property type="entry name" value="TilS_N"/>
    <property type="match status" value="1"/>
</dbReference>
<feature type="binding site" evidence="8">
    <location>
        <begin position="21"/>
        <end position="26"/>
    </location>
    <ligand>
        <name>ATP</name>
        <dbReference type="ChEBI" id="CHEBI:30616"/>
    </ligand>
</feature>
<dbReference type="EC" id="6.3.4.19" evidence="8"/>
<dbReference type="InterPro" id="IPR014729">
    <property type="entry name" value="Rossmann-like_a/b/a_fold"/>
</dbReference>
<dbReference type="InterPro" id="IPR012795">
    <property type="entry name" value="tRNA_Ile_lys_synt_N"/>
</dbReference>
<keyword evidence="9" id="KW-0812">Transmembrane</keyword>
<evidence type="ECO:0000256" key="6">
    <source>
        <dbReference type="ARBA" id="ARBA00022840"/>
    </source>
</evidence>
<reference evidence="11 12" key="1">
    <citation type="submission" date="2019-06" db="EMBL/GenBank/DDBJ databases">
        <title>Draft Genome Sequence of Candidatus Phytoplasma pini-Related Strain MDPP: A Resource for Comparative Genomics of Gymnosperm-infecting Phytoplasmas.</title>
        <authorList>
            <person name="Cai W."/>
            <person name="Costanzo S."/>
            <person name="Shao J."/>
            <person name="Zhao Y."/>
            <person name="Davis R."/>
        </authorList>
    </citation>
    <scope>NUCLEOTIDE SEQUENCE [LARGE SCALE GENOMIC DNA]</scope>
    <source>
        <strain evidence="11 12">MDPP</strain>
    </source>
</reference>
<sequence>MQMINLSVKLDKKKIYIIAVSGGVDSMVLLNFLFRRNYFLIVVHFNHLKRLEAINEKKIVQKYCQLMKISFHYFELNVGNKDFQNQARKLRYQKLKEIAIQYKTNYLITAHHLDDLSETILFKMARGSSLLGYSGLSSSFYHDGFFFLKPFLYVSKKKIIDYAIKNKIIFLEDYTNQLDIYTRNKIRNQIIPYFKKINNNFLQNIKHFHLQMMDVFDFIRKQTHIFLKTYNKNSFFDLKLFLTLDSTVQKDIILYLLEMKQIKKNFTLINNIWKSLKNIQKPYVEWFLDKIWIFQKNYNYFTIKKKLISEKKLNFKPKPLLYYCFDKKLISFCSIIQEIKCDFNKIIPPFILRKRKFGDILKFTFGTQKLKKFLIDKKIPLKKRDDILLVVDQKKNIIWIPGIYINNALCQKDVFYLGIK</sequence>
<evidence type="ECO:0000256" key="3">
    <source>
        <dbReference type="ARBA" id="ARBA00022598"/>
    </source>
</evidence>
<evidence type="ECO:0000256" key="1">
    <source>
        <dbReference type="ARBA" id="ARBA00004496"/>
    </source>
</evidence>
<dbReference type="InterPro" id="IPR012796">
    <property type="entry name" value="Lysidine-tRNA-synth_C"/>
</dbReference>
<keyword evidence="9" id="KW-0472">Membrane</keyword>
<keyword evidence="12" id="KW-1185">Reference proteome</keyword>
<comment type="domain">
    <text evidence="8">The N-terminal region contains the highly conserved SGGXDS motif, predicted to be a P-loop motif involved in ATP binding.</text>
</comment>
<evidence type="ECO:0000259" key="10">
    <source>
        <dbReference type="SMART" id="SM00977"/>
    </source>
</evidence>
<evidence type="ECO:0000256" key="2">
    <source>
        <dbReference type="ARBA" id="ARBA00022490"/>
    </source>
</evidence>
<keyword evidence="9" id="KW-1133">Transmembrane helix</keyword>
<dbReference type="Proteomes" id="UP000320078">
    <property type="component" value="Unassembled WGS sequence"/>
</dbReference>
<keyword evidence="6 8" id="KW-0067">ATP-binding</keyword>
<name>A0A559KJF7_9MOLU</name>
<comment type="similarity">
    <text evidence="8">Belongs to the tRNA(Ile)-lysidine synthase family.</text>
</comment>
<dbReference type="SUPFAM" id="SSF52402">
    <property type="entry name" value="Adenine nucleotide alpha hydrolases-like"/>
    <property type="match status" value="1"/>
</dbReference>
<comment type="function">
    <text evidence="8">Ligates lysine onto the cytidine present at position 34 of the AUA codon-specific tRNA(Ile) that contains the anticodon CAU, in an ATP-dependent manner. Cytidine is converted to lysidine, thus changing the amino acid specificity of the tRNA from methionine to isoleucine.</text>
</comment>
<dbReference type="PANTHER" id="PTHR43033">
    <property type="entry name" value="TRNA(ILE)-LYSIDINE SYNTHASE-RELATED"/>
    <property type="match status" value="1"/>
</dbReference>
<dbReference type="GO" id="GO:0032267">
    <property type="term" value="F:tRNA(Ile)-lysidine synthase activity"/>
    <property type="evidence" value="ECO:0007669"/>
    <property type="project" value="UniProtKB-EC"/>
</dbReference>
<gene>
    <name evidence="8 11" type="primary">tilS</name>
    <name evidence="11" type="ORF">MDPP_00236</name>
</gene>
<dbReference type="AlphaFoldDB" id="A0A559KJF7"/>
<dbReference type="NCBIfam" id="TIGR02433">
    <property type="entry name" value="lysidine_TilS_C"/>
    <property type="match status" value="1"/>
</dbReference>
<dbReference type="Pfam" id="PF11734">
    <property type="entry name" value="TilS_C"/>
    <property type="match status" value="1"/>
</dbReference>
<dbReference type="GO" id="GO:0005524">
    <property type="term" value="F:ATP binding"/>
    <property type="evidence" value="ECO:0007669"/>
    <property type="project" value="UniProtKB-UniRule"/>
</dbReference>
<dbReference type="InterPro" id="IPR012094">
    <property type="entry name" value="tRNA_Ile_lys_synt"/>
</dbReference>
<feature type="transmembrane region" description="Helical" evidence="9">
    <location>
        <begin position="15"/>
        <end position="34"/>
    </location>
</feature>
<comment type="subcellular location">
    <subcellularLocation>
        <location evidence="1 8">Cytoplasm</location>
    </subcellularLocation>
</comment>
<keyword evidence="4 8" id="KW-0819">tRNA processing</keyword>
<dbReference type="GO" id="GO:0006400">
    <property type="term" value="P:tRNA modification"/>
    <property type="evidence" value="ECO:0007669"/>
    <property type="project" value="UniProtKB-UniRule"/>
</dbReference>
<proteinExistence type="inferred from homology"/>
<dbReference type="GO" id="GO:0005737">
    <property type="term" value="C:cytoplasm"/>
    <property type="evidence" value="ECO:0007669"/>
    <property type="project" value="UniProtKB-SubCell"/>
</dbReference>
<dbReference type="SMART" id="SM00977">
    <property type="entry name" value="TilS_C"/>
    <property type="match status" value="1"/>
</dbReference>
<dbReference type="HAMAP" id="MF_01161">
    <property type="entry name" value="tRNA_Ile_lys_synt"/>
    <property type="match status" value="1"/>
</dbReference>